<gene>
    <name evidence="6" type="ORF">EDC14_101349</name>
</gene>
<dbReference type="Pfam" id="PF12833">
    <property type="entry name" value="HTH_18"/>
    <property type="match status" value="1"/>
</dbReference>
<keyword evidence="7" id="KW-1185">Reference proteome</keyword>
<accession>A0A4R1RQJ6</accession>
<comment type="caution">
    <text evidence="6">The sequence shown here is derived from an EMBL/GenBank/DDBJ whole genome shotgun (WGS) entry which is preliminary data.</text>
</comment>
<dbReference type="InterPro" id="IPR003313">
    <property type="entry name" value="AraC-bd"/>
</dbReference>
<dbReference type="InterPro" id="IPR018062">
    <property type="entry name" value="HTH_AraC-typ_CS"/>
</dbReference>
<dbReference type="Pfam" id="PF02311">
    <property type="entry name" value="AraC_binding"/>
    <property type="match status" value="1"/>
</dbReference>
<organism evidence="6 7">
    <name type="scientific">Hydrogenispora ethanolica</name>
    <dbReference type="NCBI Taxonomy" id="1082276"/>
    <lineage>
        <taxon>Bacteria</taxon>
        <taxon>Bacillati</taxon>
        <taxon>Bacillota</taxon>
        <taxon>Hydrogenispora</taxon>
    </lineage>
</organism>
<dbReference type="GO" id="GO:0043565">
    <property type="term" value="F:sequence-specific DNA binding"/>
    <property type="evidence" value="ECO:0007669"/>
    <property type="project" value="InterPro"/>
</dbReference>
<dbReference type="Gene3D" id="1.10.10.60">
    <property type="entry name" value="Homeodomain-like"/>
    <property type="match status" value="2"/>
</dbReference>
<dbReference type="PANTHER" id="PTHR46796">
    <property type="entry name" value="HTH-TYPE TRANSCRIPTIONAL ACTIVATOR RHAS-RELATED"/>
    <property type="match status" value="1"/>
</dbReference>
<evidence type="ECO:0000313" key="6">
    <source>
        <dbReference type="EMBL" id="TCL68509.1"/>
    </source>
</evidence>
<proteinExistence type="predicted"/>
<dbReference type="Proteomes" id="UP000295008">
    <property type="component" value="Unassembled WGS sequence"/>
</dbReference>
<dbReference type="SUPFAM" id="SSF46689">
    <property type="entry name" value="Homeodomain-like"/>
    <property type="match status" value="2"/>
</dbReference>
<dbReference type="PROSITE" id="PS01124">
    <property type="entry name" value="HTH_ARAC_FAMILY_2"/>
    <property type="match status" value="1"/>
</dbReference>
<keyword evidence="3" id="KW-0010">Activator</keyword>
<evidence type="ECO:0000313" key="7">
    <source>
        <dbReference type="Proteomes" id="UP000295008"/>
    </source>
</evidence>
<keyword evidence="4" id="KW-0804">Transcription</keyword>
<dbReference type="InterPro" id="IPR020449">
    <property type="entry name" value="Tscrpt_reg_AraC-type_HTH"/>
</dbReference>
<dbReference type="EMBL" id="SLUN01000013">
    <property type="protein sequence ID" value="TCL68509.1"/>
    <property type="molecule type" value="Genomic_DNA"/>
</dbReference>
<keyword evidence="2 6" id="KW-0238">DNA-binding</keyword>
<evidence type="ECO:0000259" key="5">
    <source>
        <dbReference type="PROSITE" id="PS01124"/>
    </source>
</evidence>
<dbReference type="AlphaFoldDB" id="A0A4R1RQJ6"/>
<evidence type="ECO:0000256" key="2">
    <source>
        <dbReference type="ARBA" id="ARBA00023125"/>
    </source>
</evidence>
<dbReference type="InterPro" id="IPR050204">
    <property type="entry name" value="AraC_XylS_family_regulators"/>
</dbReference>
<feature type="domain" description="HTH araC/xylS-type" evidence="5">
    <location>
        <begin position="175"/>
        <end position="272"/>
    </location>
</feature>
<dbReference type="PANTHER" id="PTHR46796:SF2">
    <property type="entry name" value="TRANSCRIPTIONAL REGULATORY PROTEIN"/>
    <property type="match status" value="1"/>
</dbReference>
<dbReference type="SUPFAM" id="SSF51215">
    <property type="entry name" value="Regulatory protein AraC"/>
    <property type="match status" value="1"/>
</dbReference>
<dbReference type="InterPro" id="IPR009057">
    <property type="entry name" value="Homeodomain-like_sf"/>
</dbReference>
<keyword evidence="1" id="KW-0805">Transcription regulation</keyword>
<reference evidence="6 7" key="1">
    <citation type="submission" date="2019-03" db="EMBL/GenBank/DDBJ databases">
        <title>Genomic Encyclopedia of Type Strains, Phase IV (KMG-IV): sequencing the most valuable type-strain genomes for metagenomic binning, comparative biology and taxonomic classification.</title>
        <authorList>
            <person name="Goeker M."/>
        </authorList>
    </citation>
    <scope>NUCLEOTIDE SEQUENCE [LARGE SCALE GENOMIC DNA]</scope>
    <source>
        <strain evidence="6 7">LX-B</strain>
    </source>
</reference>
<dbReference type="PRINTS" id="PR00032">
    <property type="entry name" value="HTHARAC"/>
</dbReference>
<dbReference type="InterPro" id="IPR037923">
    <property type="entry name" value="HTH-like"/>
</dbReference>
<evidence type="ECO:0000256" key="1">
    <source>
        <dbReference type="ARBA" id="ARBA00023015"/>
    </source>
</evidence>
<dbReference type="PROSITE" id="PS00041">
    <property type="entry name" value="HTH_ARAC_FAMILY_1"/>
    <property type="match status" value="1"/>
</dbReference>
<dbReference type="SMART" id="SM00342">
    <property type="entry name" value="HTH_ARAC"/>
    <property type="match status" value="1"/>
</dbReference>
<evidence type="ECO:0000256" key="3">
    <source>
        <dbReference type="ARBA" id="ARBA00023159"/>
    </source>
</evidence>
<evidence type="ECO:0000256" key="4">
    <source>
        <dbReference type="ARBA" id="ARBA00023163"/>
    </source>
</evidence>
<name>A0A4R1RQJ6_HYDET</name>
<sequence length="275" mass="31332">MMEFKEWSKLGYDPQLGLESYQAVCIKHGFPSHMHDYYVFCYIEKGLQSFLYRKAKYLTPPGGLILLNPGDAHTGEPADVRGFEYRAVYPTVRHLQEAVYELSGKWRDAPFFPEVRVDDPGLAGAMRALHQSLVAETPPLKRESLFLMVLTRVIRQYAASNHALPTPGREPNAVKRACQYIHDHAAEGITLTEVAESVHLSRYYFLRVFHDAIGMPPHAYLESVRIGKARRLLEKGLPLNRVAQESGFSDQSHFTNRFKRLIGVTPGQYAHQFRS</sequence>
<dbReference type="InterPro" id="IPR018060">
    <property type="entry name" value="HTH_AraC"/>
</dbReference>
<dbReference type="GO" id="GO:0003700">
    <property type="term" value="F:DNA-binding transcription factor activity"/>
    <property type="evidence" value="ECO:0007669"/>
    <property type="project" value="InterPro"/>
</dbReference>
<protein>
    <submittedName>
        <fullName evidence="6">AraC-like DNA-binding protein</fullName>
    </submittedName>
</protein>